<dbReference type="AlphaFoldDB" id="A0AAV4NI53"/>
<keyword evidence="2" id="KW-1185">Reference proteome</keyword>
<evidence type="ECO:0000313" key="2">
    <source>
        <dbReference type="Proteomes" id="UP001054945"/>
    </source>
</evidence>
<organism evidence="1 2">
    <name type="scientific">Caerostris extrusa</name>
    <name type="common">Bark spider</name>
    <name type="synonym">Caerostris bankana</name>
    <dbReference type="NCBI Taxonomy" id="172846"/>
    <lineage>
        <taxon>Eukaryota</taxon>
        <taxon>Metazoa</taxon>
        <taxon>Ecdysozoa</taxon>
        <taxon>Arthropoda</taxon>
        <taxon>Chelicerata</taxon>
        <taxon>Arachnida</taxon>
        <taxon>Araneae</taxon>
        <taxon>Araneomorphae</taxon>
        <taxon>Entelegynae</taxon>
        <taxon>Araneoidea</taxon>
        <taxon>Araneidae</taxon>
        <taxon>Caerostris</taxon>
    </lineage>
</organism>
<proteinExistence type="predicted"/>
<gene>
    <name evidence="1" type="ORF">CEXT_29601</name>
</gene>
<evidence type="ECO:0000313" key="1">
    <source>
        <dbReference type="EMBL" id="GIX82992.1"/>
    </source>
</evidence>
<name>A0AAV4NI53_CAEEX</name>
<sequence length="106" mass="12169">MNVCLSSNYLTQFLDSLVGTYTLLLALVNQSTEVIGRKEVLSQWDYVENPSEIANGQVGVSKIKFDETLNKWECKGSNVRDVFLLTNSDIRHFQIFIIPMYLKNVY</sequence>
<dbReference type="EMBL" id="BPLR01003280">
    <property type="protein sequence ID" value="GIX82992.1"/>
    <property type="molecule type" value="Genomic_DNA"/>
</dbReference>
<dbReference type="Proteomes" id="UP001054945">
    <property type="component" value="Unassembled WGS sequence"/>
</dbReference>
<comment type="caution">
    <text evidence="1">The sequence shown here is derived from an EMBL/GenBank/DDBJ whole genome shotgun (WGS) entry which is preliminary data.</text>
</comment>
<protein>
    <submittedName>
        <fullName evidence="1">Uncharacterized protein</fullName>
    </submittedName>
</protein>
<reference evidence="1 2" key="1">
    <citation type="submission" date="2021-06" db="EMBL/GenBank/DDBJ databases">
        <title>Caerostris extrusa draft genome.</title>
        <authorList>
            <person name="Kono N."/>
            <person name="Arakawa K."/>
        </authorList>
    </citation>
    <scope>NUCLEOTIDE SEQUENCE [LARGE SCALE GENOMIC DNA]</scope>
</reference>
<accession>A0AAV4NI53</accession>